<feature type="non-terminal residue" evidence="2">
    <location>
        <position position="1"/>
    </location>
</feature>
<evidence type="ECO:0008006" key="4">
    <source>
        <dbReference type="Google" id="ProtNLM"/>
    </source>
</evidence>
<protein>
    <recommendedName>
        <fullName evidence="4">TetR family transcriptional regulator</fullName>
    </recommendedName>
</protein>
<dbReference type="Proteomes" id="UP000037020">
    <property type="component" value="Unassembled WGS sequence"/>
</dbReference>
<feature type="region of interest" description="Disordered" evidence="1">
    <location>
        <begin position="54"/>
        <end position="73"/>
    </location>
</feature>
<evidence type="ECO:0000256" key="1">
    <source>
        <dbReference type="SAM" id="MobiDB-lite"/>
    </source>
</evidence>
<proteinExistence type="predicted"/>
<organism evidence="2 3">
    <name type="scientific">Streptomyces varsoviensis</name>
    <dbReference type="NCBI Taxonomy" id="67373"/>
    <lineage>
        <taxon>Bacteria</taxon>
        <taxon>Bacillati</taxon>
        <taxon>Actinomycetota</taxon>
        <taxon>Actinomycetes</taxon>
        <taxon>Kitasatosporales</taxon>
        <taxon>Streptomycetaceae</taxon>
        <taxon>Streptomyces</taxon>
    </lineage>
</organism>
<accession>A0ABR5JDM6</accession>
<comment type="caution">
    <text evidence="2">The sequence shown here is derived from an EMBL/GenBank/DDBJ whole genome shotgun (WGS) entry which is preliminary data.</text>
</comment>
<evidence type="ECO:0000313" key="2">
    <source>
        <dbReference type="EMBL" id="KOG91553.1"/>
    </source>
</evidence>
<evidence type="ECO:0000313" key="3">
    <source>
        <dbReference type="Proteomes" id="UP000037020"/>
    </source>
</evidence>
<name>A0ABR5JDM6_9ACTN</name>
<reference evidence="2 3" key="1">
    <citation type="submission" date="2015-07" db="EMBL/GenBank/DDBJ databases">
        <authorList>
            <person name="Ju K.-S."/>
            <person name="Doroghazi J.R."/>
            <person name="Metcalf W.W."/>
        </authorList>
    </citation>
    <scope>NUCLEOTIDE SEQUENCE [LARGE SCALE GENOMIC DNA]</scope>
    <source>
        <strain evidence="2 3">NRRL B-3589</strain>
    </source>
</reference>
<gene>
    <name evidence="2" type="ORF">ADK38_02530</name>
</gene>
<feature type="compositionally biased region" description="Low complexity" evidence="1">
    <location>
        <begin position="55"/>
        <end position="66"/>
    </location>
</feature>
<dbReference type="EMBL" id="LGUT01000199">
    <property type="protein sequence ID" value="KOG91553.1"/>
    <property type="molecule type" value="Genomic_DNA"/>
</dbReference>
<sequence length="73" mass="7355">AAPRGDRATVRRYGGGLLMNDQERPTADAFALLSRDELGAAIATMAFAVLARTRPAPASGPGAAGADTEGGDL</sequence>
<keyword evidence="3" id="KW-1185">Reference proteome</keyword>